<dbReference type="EMBL" id="HBGE01017849">
    <property type="protein sequence ID" value="CAD9107553.1"/>
    <property type="molecule type" value="Transcribed_RNA"/>
</dbReference>
<gene>
    <name evidence="1" type="ORF">ACAT0790_LOCUS10653</name>
</gene>
<organism evidence="1">
    <name type="scientific">Alexandrium catenella</name>
    <name type="common">Red tide dinoflagellate</name>
    <name type="synonym">Gonyaulax catenella</name>
    <dbReference type="NCBI Taxonomy" id="2925"/>
    <lineage>
        <taxon>Eukaryota</taxon>
        <taxon>Sar</taxon>
        <taxon>Alveolata</taxon>
        <taxon>Dinophyceae</taxon>
        <taxon>Gonyaulacales</taxon>
        <taxon>Pyrocystaceae</taxon>
        <taxon>Alexandrium</taxon>
    </lineage>
</organism>
<protein>
    <submittedName>
        <fullName evidence="1">Uncharacterized protein</fullName>
    </submittedName>
</protein>
<sequence length="342" mass="37922">METTIPPYTGPLEFTGEGGPPMVAGTKLISAGADDAAAQFPHAPVPAPPEDYAEQNPPFTIYMYRAQSDTDYPMRNVNTADLAGVLWYLHNEIVAFPDPDYRIRHFNITRIIRFKVTIQNPPEFFERHAKKFGAFVAFGAGKCTVPHCDSLWSTYGPVVGCQAADHKVANYHALWQTQPSGTGCSGDCDSPIWYSLPGPCPRHEYGAKSAECVWDFPGGDCGKGNEITGARDCTYLAEWYGEVRLDELLNFTFSDGVPATFADFLSAGGKEYDKATDKGVYTDFWDGVHDKDAGRQRVEAVRYLFQRKYPRYPTEMQETEVLCDFDGWEGGEFSPIPAPGSQ</sequence>
<name>A0A7S1LLS9_ALECA</name>
<evidence type="ECO:0000313" key="1">
    <source>
        <dbReference type="EMBL" id="CAD9107553.1"/>
    </source>
</evidence>
<reference evidence="1" key="1">
    <citation type="submission" date="2021-01" db="EMBL/GenBank/DDBJ databases">
        <authorList>
            <person name="Corre E."/>
            <person name="Pelletier E."/>
            <person name="Niang G."/>
            <person name="Scheremetjew M."/>
            <person name="Finn R."/>
            <person name="Kale V."/>
            <person name="Holt S."/>
            <person name="Cochrane G."/>
            <person name="Meng A."/>
            <person name="Brown T."/>
            <person name="Cohen L."/>
        </authorList>
    </citation>
    <scope>NUCLEOTIDE SEQUENCE</scope>
    <source>
        <strain evidence="1">OF101</strain>
    </source>
</reference>
<accession>A0A7S1LLS9</accession>
<dbReference type="AlphaFoldDB" id="A0A7S1LLS9"/>
<proteinExistence type="predicted"/>